<dbReference type="AlphaFoldDB" id="A0AAD6V7N1"/>
<sequence>MSWNAPIPSETLSQTLTRALGAAQVAVKLDAADQDTMAIVSAYQRCISLLDDVIRREPLEEEAERIRAIRSTYRDRVQVLLLCRSVPIARQSTETLTGTADSHLRIWKLPGCATTTRAGRWTVERLKGICGCTSGSVTL</sequence>
<dbReference type="Proteomes" id="UP001219525">
    <property type="component" value="Unassembled WGS sequence"/>
</dbReference>
<evidence type="ECO:0000313" key="1">
    <source>
        <dbReference type="EMBL" id="KAJ7204459.1"/>
    </source>
</evidence>
<dbReference type="Gene3D" id="1.20.58.80">
    <property type="entry name" value="Phosphotransferase system, lactose/cellobiose-type IIA subunit"/>
    <property type="match status" value="1"/>
</dbReference>
<dbReference type="EMBL" id="JARJCW010000047">
    <property type="protein sequence ID" value="KAJ7204459.1"/>
    <property type="molecule type" value="Genomic_DNA"/>
</dbReference>
<accession>A0AAD6V7N1</accession>
<proteinExistence type="predicted"/>
<dbReference type="SUPFAM" id="SSF116846">
    <property type="entry name" value="MIT domain"/>
    <property type="match status" value="1"/>
</dbReference>
<gene>
    <name evidence="1" type="ORF">GGX14DRAFT_460475</name>
</gene>
<reference evidence="1" key="1">
    <citation type="submission" date="2023-03" db="EMBL/GenBank/DDBJ databases">
        <title>Massive genome expansion in bonnet fungi (Mycena s.s.) driven by repeated elements and novel gene families across ecological guilds.</title>
        <authorList>
            <consortium name="Lawrence Berkeley National Laboratory"/>
            <person name="Harder C.B."/>
            <person name="Miyauchi S."/>
            <person name="Viragh M."/>
            <person name="Kuo A."/>
            <person name="Thoen E."/>
            <person name="Andreopoulos B."/>
            <person name="Lu D."/>
            <person name="Skrede I."/>
            <person name="Drula E."/>
            <person name="Henrissat B."/>
            <person name="Morin E."/>
            <person name="Kohler A."/>
            <person name="Barry K."/>
            <person name="LaButti K."/>
            <person name="Morin E."/>
            <person name="Salamov A."/>
            <person name="Lipzen A."/>
            <person name="Mereny Z."/>
            <person name="Hegedus B."/>
            <person name="Baldrian P."/>
            <person name="Stursova M."/>
            <person name="Weitz H."/>
            <person name="Taylor A."/>
            <person name="Grigoriev I.V."/>
            <person name="Nagy L.G."/>
            <person name="Martin F."/>
            <person name="Kauserud H."/>
        </authorList>
    </citation>
    <scope>NUCLEOTIDE SEQUENCE</scope>
    <source>
        <strain evidence="1">9144</strain>
    </source>
</reference>
<organism evidence="1 2">
    <name type="scientific">Mycena pura</name>
    <dbReference type="NCBI Taxonomy" id="153505"/>
    <lineage>
        <taxon>Eukaryota</taxon>
        <taxon>Fungi</taxon>
        <taxon>Dikarya</taxon>
        <taxon>Basidiomycota</taxon>
        <taxon>Agaricomycotina</taxon>
        <taxon>Agaricomycetes</taxon>
        <taxon>Agaricomycetidae</taxon>
        <taxon>Agaricales</taxon>
        <taxon>Marasmiineae</taxon>
        <taxon>Mycenaceae</taxon>
        <taxon>Mycena</taxon>
    </lineage>
</organism>
<comment type="caution">
    <text evidence="1">The sequence shown here is derived from an EMBL/GenBank/DDBJ whole genome shotgun (WGS) entry which is preliminary data.</text>
</comment>
<evidence type="ECO:0000313" key="2">
    <source>
        <dbReference type="Proteomes" id="UP001219525"/>
    </source>
</evidence>
<evidence type="ECO:0008006" key="3">
    <source>
        <dbReference type="Google" id="ProtNLM"/>
    </source>
</evidence>
<protein>
    <recommendedName>
        <fullName evidence="3">MIT domain-containing protein</fullName>
    </recommendedName>
</protein>
<keyword evidence="2" id="KW-1185">Reference proteome</keyword>
<name>A0AAD6V7N1_9AGAR</name>
<dbReference type="InterPro" id="IPR036181">
    <property type="entry name" value="MIT_dom_sf"/>
</dbReference>